<reference evidence="1 2" key="1">
    <citation type="journal article" date="2014" name="Nat. Genet.">
        <title>Genome sequence of the hot pepper provides insights into the evolution of pungency in Capsicum species.</title>
        <authorList>
            <person name="Kim S."/>
            <person name="Park M."/>
            <person name="Yeom S.I."/>
            <person name="Kim Y.M."/>
            <person name="Lee J.M."/>
            <person name="Lee H.A."/>
            <person name="Seo E."/>
            <person name="Choi J."/>
            <person name="Cheong K."/>
            <person name="Kim K.T."/>
            <person name="Jung K."/>
            <person name="Lee G.W."/>
            <person name="Oh S.K."/>
            <person name="Bae C."/>
            <person name="Kim S.B."/>
            <person name="Lee H.Y."/>
            <person name="Kim S.Y."/>
            <person name="Kim M.S."/>
            <person name="Kang B.C."/>
            <person name="Jo Y.D."/>
            <person name="Yang H.B."/>
            <person name="Jeong H.J."/>
            <person name="Kang W.H."/>
            <person name="Kwon J.K."/>
            <person name="Shin C."/>
            <person name="Lim J.Y."/>
            <person name="Park J.H."/>
            <person name="Huh J.H."/>
            <person name="Kim J.S."/>
            <person name="Kim B.D."/>
            <person name="Cohen O."/>
            <person name="Paran I."/>
            <person name="Suh M.C."/>
            <person name="Lee S.B."/>
            <person name="Kim Y.K."/>
            <person name="Shin Y."/>
            <person name="Noh S.J."/>
            <person name="Park J."/>
            <person name="Seo Y.S."/>
            <person name="Kwon S.Y."/>
            <person name="Kim H.A."/>
            <person name="Park J.M."/>
            <person name="Kim H.J."/>
            <person name="Choi S.B."/>
            <person name="Bosland P.W."/>
            <person name="Reeves G."/>
            <person name="Jo S.H."/>
            <person name="Lee B.W."/>
            <person name="Cho H.T."/>
            <person name="Choi H.S."/>
            <person name="Lee M.S."/>
            <person name="Yu Y."/>
            <person name="Do Choi Y."/>
            <person name="Park B.S."/>
            <person name="van Deynze A."/>
            <person name="Ashrafi H."/>
            <person name="Hill T."/>
            <person name="Kim W.T."/>
            <person name="Pai H.S."/>
            <person name="Ahn H.K."/>
            <person name="Yeam I."/>
            <person name="Giovannoni J.J."/>
            <person name="Rose J.K."/>
            <person name="Sorensen I."/>
            <person name="Lee S.J."/>
            <person name="Kim R.W."/>
            <person name="Choi I.Y."/>
            <person name="Choi B.S."/>
            <person name="Lim J.S."/>
            <person name="Lee Y.H."/>
            <person name="Choi D."/>
        </authorList>
    </citation>
    <scope>NUCLEOTIDE SEQUENCE [LARGE SCALE GENOMIC DNA]</scope>
    <source>
        <strain evidence="2">cv. CM334</strain>
    </source>
</reference>
<dbReference type="Gramene" id="PHT62766">
    <property type="protein sequence ID" value="PHT62766"/>
    <property type="gene ID" value="T459_33388"/>
</dbReference>
<keyword evidence="2" id="KW-1185">Reference proteome</keyword>
<dbReference type="InterPro" id="IPR001969">
    <property type="entry name" value="Aspartic_peptidase_AS"/>
</dbReference>
<organism evidence="1 2">
    <name type="scientific">Capsicum annuum</name>
    <name type="common">Capsicum pepper</name>
    <dbReference type="NCBI Taxonomy" id="4072"/>
    <lineage>
        <taxon>Eukaryota</taxon>
        <taxon>Viridiplantae</taxon>
        <taxon>Streptophyta</taxon>
        <taxon>Embryophyta</taxon>
        <taxon>Tracheophyta</taxon>
        <taxon>Spermatophyta</taxon>
        <taxon>Magnoliopsida</taxon>
        <taxon>eudicotyledons</taxon>
        <taxon>Gunneridae</taxon>
        <taxon>Pentapetalae</taxon>
        <taxon>asterids</taxon>
        <taxon>lamiids</taxon>
        <taxon>Solanales</taxon>
        <taxon>Solanaceae</taxon>
        <taxon>Solanoideae</taxon>
        <taxon>Capsiceae</taxon>
        <taxon>Capsicum</taxon>
    </lineage>
</organism>
<dbReference type="Proteomes" id="UP000222542">
    <property type="component" value="Unassembled WGS sequence"/>
</dbReference>
<accession>A0A2G2XZ37</accession>
<dbReference type="GO" id="GO:0006508">
    <property type="term" value="P:proteolysis"/>
    <property type="evidence" value="ECO:0007669"/>
    <property type="project" value="InterPro"/>
</dbReference>
<dbReference type="InterPro" id="IPR021109">
    <property type="entry name" value="Peptidase_aspartic_dom_sf"/>
</dbReference>
<dbReference type="Gene3D" id="2.40.70.10">
    <property type="entry name" value="Acid Proteases"/>
    <property type="match status" value="1"/>
</dbReference>
<comment type="caution">
    <text evidence="1">The sequence shown here is derived from an EMBL/GenBank/DDBJ whole genome shotgun (WGS) entry which is preliminary data.</text>
</comment>
<dbReference type="AlphaFoldDB" id="A0A2G2XZ37"/>
<dbReference type="PROSITE" id="PS00141">
    <property type="entry name" value="ASP_PROTEASE"/>
    <property type="match status" value="1"/>
</dbReference>
<dbReference type="OMA" id="HMEISVH"/>
<gene>
    <name evidence="1" type="ORF">T459_33388</name>
</gene>
<protein>
    <submittedName>
        <fullName evidence="1">Uncharacterized protein</fullName>
    </submittedName>
</protein>
<name>A0A2G2XZ37_CAPAN</name>
<dbReference type="CDD" id="cd00303">
    <property type="entry name" value="retropepsin_like"/>
    <property type="match status" value="1"/>
</dbReference>
<evidence type="ECO:0000313" key="2">
    <source>
        <dbReference type="Proteomes" id="UP000222542"/>
    </source>
</evidence>
<sequence length="122" mass="14095">MNEKRSKGLCYLYNEKYVFGHKCTNLKQLYLIEVVEHEEVESEHEEELTNDNEERLELIRPLEHMEISVHALNGSLGFRTLRVIGYHSEKPLHILVDTGSSYNFIDPEVVKELGCQATSTTS</sequence>
<evidence type="ECO:0000313" key="1">
    <source>
        <dbReference type="EMBL" id="PHT62766.1"/>
    </source>
</evidence>
<reference evidence="1 2" key="2">
    <citation type="journal article" date="2017" name="Genome Biol.">
        <title>New reference genome sequences of hot pepper reveal the massive evolution of plant disease-resistance genes by retroduplication.</title>
        <authorList>
            <person name="Kim S."/>
            <person name="Park J."/>
            <person name="Yeom S.I."/>
            <person name="Kim Y.M."/>
            <person name="Seo E."/>
            <person name="Kim K.T."/>
            <person name="Kim M.S."/>
            <person name="Lee J.M."/>
            <person name="Cheong K."/>
            <person name="Shin H.S."/>
            <person name="Kim S.B."/>
            <person name="Han K."/>
            <person name="Lee J."/>
            <person name="Park M."/>
            <person name="Lee H.A."/>
            <person name="Lee H.Y."/>
            <person name="Lee Y."/>
            <person name="Oh S."/>
            <person name="Lee J.H."/>
            <person name="Choi E."/>
            <person name="Choi E."/>
            <person name="Lee S.E."/>
            <person name="Jeon J."/>
            <person name="Kim H."/>
            <person name="Choi G."/>
            <person name="Song H."/>
            <person name="Lee J."/>
            <person name="Lee S.C."/>
            <person name="Kwon J.K."/>
            <person name="Lee H.Y."/>
            <person name="Koo N."/>
            <person name="Hong Y."/>
            <person name="Kim R.W."/>
            <person name="Kang W.H."/>
            <person name="Huh J.H."/>
            <person name="Kang B.C."/>
            <person name="Yang T.J."/>
            <person name="Lee Y.H."/>
            <person name="Bennetzen J.L."/>
            <person name="Choi D."/>
        </authorList>
    </citation>
    <scope>NUCLEOTIDE SEQUENCE [LARGE SCALE GENOMIC DNA]</scope>
    <source>
        <strain evidence="2">cv. CM334</strain>
    </source>
</reference>
<dbReference type="GO" id="GO:0004190">
    <property type="term" value="F:aspartic-type endopeptidase activity"/>
    <property type="evidence" value="ECO:0007669"/>
    <property type="project" value="InterPro"/>
</dbReference>
<dbReference type="EMBL" id="AYRZ02000061">
    <property type="protein sequence ID" value="PHT62766.1"/>
    <property type="molecule type" value="Genomic_DNA"/>
</dbReference>
<proteinExistence type="predicted"/>